<evidence type="ECO:0000256" key="1">
    <source>
        <dbReference type="SAM" id="MobiDB-lite"/>
    </source>
</evidence>
<dbReference type="RefSeq" id="WP_194039402.1">
    <property type="nucleotide sequence ID" value="NZ_CP063373.1"/>
</dbReference>
<feature type="region of interest" description="Disordered" evidence="1">
    <location>
        <begin position="132"/>
        <end position="176"/>
    </location>
</feature>
<evidence type="ECO:0000313" key="2">
    <source>
        <dbReference type="EMBL" id="QOV34530.1"/>
    </source>
</evidence>
<protein>
    <submittedName>
        <fullName evidence="2">Uncharacterized protein</fullName>
    </submittedName>
</protein>
<name>A0A7M2SDX2_9ACTN</name>
<proteinExistence type="predicted"/>
<feature type="region of interest" description="Disordered" evidence="1">
    <location>
        <begin position="1"/>
        <end position="85"/>
    </location>
</feature>
<feature type="compositionally biased region" description="Basic and acidic residues" evidence="1">
    <location>
        <begin position="45"/>
        <end position="65"/>
    </location>
</feature>
<organism evidence="2 3">
    <name type="scientific">Streptomyces ferrugineus</name>
    <dbReference type="NCBI Taxonomy" id="1413221"/>
    <lineage>
        <taxon>Bacteria</taxon>
        <taxon>Bacillati</taxon>
        <taxon>Actinomycetota</taxon>
        <taxon>Actinomycetes</taxon>
        <taxon>Kitasatosporales</taxon>
        <taxon>Streptomycetaceae</taxon>
        <taxon>Streptomyces</taxon>
    </lineage>
</organism>
<keyword evidence="3" id="KW-1185">Reference proteome</keyword>
<dbReference type="AlphaFoldDB" id="A0A7M2SDX2"/>
<dbReference type="EMBL" id="CP063373">
    <property type="protein sequence ID" value="QOV34530.1"/>
    <property type="molecule type" value="Genomic_DNA"/>
</dbReference>
<dbReference type="KEGG" id="sfeu:IM697_31040"/>
<feature type="compositionally biased region" description="Gly residues" evidence="1">
    <location>
        <begin position="1"/>
        <end position="10"/>
    </location>
</feature>
<gene>
    <name evidence="2" type="ORF">IM697_31040</name>
</gene>
<sequence>MTTHGAGGDGAPEEWDGSTSGSEEIWQKFLTDNERAIRTSAPKEPSARERALGRRPRPLDRAQERKRFRHHAPASAEADAVGELWRPADHRAGPAWRDLDSRARARRVGRVVATGAAIALALGAWSWLSTTAGAPEGGLDDITVQQSERARHEPPTATDLPSRPGAEPSAPVASVE</sequence>
<reference evidence="2 3" key="1">
    <citation type="submission" date="2020-10" db="EMBL/GenBank/DDBJ databases">
        <title>Streptomyces ferrugineus complate genome analysis.</title>
        <authorList>
            <person name="Anwar N."/>
        </authorList>
    </citation>
    <scope>NUCLEOTIDE SEQUENCE [LARGE SCALE GENOMIC DNA]</scope>
    <source>
        <strain evidence="2 3">CCTCC AA2014009</strain>
    </source>
</reference>
<dbReference type="Proteomes" id="UP000594205">
    <property type="component" value="Chromosome"/>
</dbReference>
<evidence type="ECO:0000313" key="3">
    <source>
        <dbReference type="Proteomes" id="UP000594205"/>
    </source>
</evidence>
<accession>A0A7M2SDX2</accession>